<dbReference type="KEGG" id="cci:CC1G_11333"/>
<protein>
    <submittedName>
        <fullName evidence="3">Other/FunK1 protein kinase</fullName>
    </submittedName>
</protein>
<feature type="domain" description="Fungal-type protein kinase" evidence="2">
    <location>
        <begin position="422"/>
        <end position="698"/>
    </location>
</feature>
<dbReference type="Gene3D" id="1.10.510.10">
    <property type="entry name" value="Transferase(Phosphotransferase) domain 1"/>
    <property type="match status" value="1"/>
</dbReference>
<evidence type="ECO:0000313" key="4">
    <source>
        <dbReference type="Proteomes" id="UP000001861"/>
    </source>
</evidence>
<dbReference type="HOGENOM" id="CLU_357145_0_0_1"/>
<keyword evidence="3" id="KW-0418">Kinase</keyword>
<dbReference type="SUPFAM" id="SSF56112">
    <property type="entry name" value="Protein kinase-like (PK-like)"/>
    <property type="match status" value="1"/>
</dbReference>
<dbReference type="Proteomes" id="UP000001861">
    <property type="component" value="Unassembled WGS sequence"/>
</dbReference>
<dbReference type="EMBL" id="AACS02000011">
    <property type="protein sequence ID" value="EAU82816.2"/>
    <property type="molecule type" value="Genomic_DNA"/>
</dbReference>
<dbReference type="GeneID" id="6015610"/>
<sequence length="785" mass="87697">MGKRSSSTVKAAPSAKRHRAHGYEAVSTRLDADPDICKPYVRDAQSPIIMAEDEEPIERPYWVSESTAIRMAAHSRINTLVSGRTWQSLDLVEHVFGRILPIPLVTSILLDLLRLQMLSVSLNEDAAPCERCRPAIVSVPIHAFGKRSPPALPPHFHSLEPCVSKIQSPLSPIRLKKQIGSFPSNVTEMEPEPERVTCDCTLLTLQRQLQQQLLSPLPHLPDVDGFDFTCIDTDYICWKSFATTAEIGKSDDFRASLSQSMIYMQQQCLAQPHLRSVLGLTKSPDRITLTRADAMGVEHGTFDVRSGWGVVETVRLALGFAIADDETLGHLPGFELQEQRCLRYVDPPAKSQFMKNRGPIFSPTSIGVATKTSWSIAELTGEDEDADNLEDDAEQEKPNDFEENAREDMKCARVPLFFTVSRSGDRYYLDFPIHIHGAFGRMTRVWCAYRQLSRHDQIAELVDERDRGKAEAELKSGKEVYCGPYALKIQNDSVDSVASREKLVAKIKEAVDKEAKEGTGAMFILAPEQTYNNGNITKLVRGFETCETPLAARGCSQREEIITVSLFKRTLSQYKSFGEVARAIADGYRAIKWMESKGWLHRDISNGNLLLANEEPSSFSEPFSPHPNILLCRRLPSNPANVYGLLHDFDTSGVVNDPSPLDKNNPTGTAPYIPLRILWALGGPRAGSDDAQSLFFVAYLFPFDNEPPAEIFSRNWPEQSLRRRSWDKFITALYKCLWLPDPTGQCCTPLWEVDIQSVIDSLDAFIASDGLDDCSGNLNAEASRK</sequence>
<dbReference type="GO" id="GO:0016301">
    <property type="term" value="F:kinase activity"/>
    <property type="evidence" value="ECO:0007669"/>
    <property type="project" value="UniProtKB-KW"/>
</dbReference>
<comment type="caution">
    <text evidence="3">The sequence shown here is derived from an EMBL/GenBank/DDBJ whole genome shotgun (WGS) entry which is preliminary data.</text>
</comment>
<dbReference type="VEuPathDB" id="FungiDB:CC1G_11333"/>
<reference evidence="3 4" key="1">
    <citation type="journal article" date="2010" name="Proc. Natl. Acad. Sci. U.S.A.">
        <title>Insights into evolution of multicellular fungi from the assembled chromosomes of the mushroom Coprinopsis cinerea (Coprinus cinereus).</title>
        <authorList>
            <person name="Stajich J.E."/>
            <person name="Wilke S.K."/>
            <person name="Ahren D."/>
            <person name="Au C.H."/>
            <person name="Birren B.W."/>
            <person name="Borodovsky M."/>
            <person name="Burns C."/>
            <person name="Canback B."/>
            <person name="Casselton L.A."/>
            <person name="Cheng C.K."/>
            <person name="Deng J."/>
            <person name="Dietrich F.S."/>
            <person name="Fargo D.C."/>
            <person name="Farman M.L."/>
            <person name="Gathman A.C."/>
            <person name="Goldberg J."/>
            <person name="Guigo R."/>
            <person name="Hoegger P.J."/>
            <person name="Hooker J.B."/>
            <person name="Huggins A."/>
            <person name="James T.Y."/>
            <person name="Kamada T."/>
            <person name="Kilaru S."/>
            <person name="Kodira C."/>
            <person name="Kues U."/>
            <person name="Kupfer D."/>
            <person name="Kwan H.S."/>
            <person name="Lomsadze A."/>
            <person name="Li W."/>
            <person name="Lilly W.W."/>
            <person name="Ma L.J."/>
            <person name="Mackey A.J."/>
            <person name="Manning G."/>
            <person name="Martin F."/>
            <person name="Muraguchi H."/>
            <person name="Natvig D.O."/>
            <person name="Palmerini H."/>
            <person name="Ramesh M.A."/>
            <person name="Rehmeyer C.J."/>
            <person name="Roe B.A."/>
            <person name="Shenoy N."/>
            <person name="Stanke M."/>
            <person name="Ter-Hovhannisyan V."/>
            <person name="Tunlid A."/>
            <person name="Velagapudi R."/>
            <person name="Vision T.J."/>
            <person name="Zeng Q."/>
            <person name="Zolan M.E."/>
            <person name="Pukkila P.J."/>
        </authorList>
    </citation>
    <scope>NUCLEOTIDE SEQUENCE [LARGE SCALE GENOMIC DNA]</scope>
    <source>
        <strain evidence="4">Okayama-7 / 130 / ATCC MYA-4618 / FGSC 9003</strain>
    </source>
</reference>
<dbReference type="InterPro" id="IPR011009">
    <property type="entry name" value="Kinase-like_dom_sf"/>
</dbReference>
<name>A8P5S2_COPC7</name>
<keyword evidence="3" id="KW-0808">Transferase</keyword>
<feature type="compositionally biased region" description="Acidic residues" evidence="1">
    <location>
        <begin position="382"/>
        <end position="394"/>
    </location>
</feature>
<organism evidence="3 4">
    <name type="scientific">Coprinopsis cinerea (strain Okayama-7 / 130 / ATCC MYA-4618 / FGSC 9003)</name>
    <name type="common">Inky cap fungus</name>
    <name type="synonym">Hormographiella aspergillata</name>
    <dbReference type="NCBI Taxonomy" id="240176"/>
    <lineage>
        <taxon>Eukaryota</taxon>
        <taxon>Fungi</taxon>
        <taxon>Dikarya</taxon>
        <taxon>Basidiomycota</taxon>
        <taxon>Agaricomycotina</taxon>
        <taxon>Agaricomycetes</taxon>
        <taxon>Agaricomycetidae</taxon>
        <taxon>Agaricales</taxon>
        <taxon>Agaricineae</taxon>
        <taxon>Psathyrellaceae</taxon>
        <taxon>Coprinopsis</taxon>
    </lineage>
</organism>
<dbReference type="InParanoid" id="A8P5S2"/>
<dbReference type="RefSeq" id="XP_001839010.2">
    <property type="nucleotide sequence ID" value="XM_001838958.2"/>
</dbReference>
<dbReference type="AlphaFoldDB" id="A8P5S2"/>
<keyword evidence="4" id="KW-1185">Reference proteome</keyword>
<feature type="region of interest" description="Disordered" evidence="1">
    <location>
        <begin position="382"/>
        <end position="402"/>
    </location>
</feature>
<feature type="region of interest" description="Disordered" evidence="1">
    <location>
        <begin position="1"/>
        <end position="24"/>
    </location>
</feature>
<dbReference type="STRING" id="240176.A8P5S2"/>
<dbReference type="InterPro" id="IPR040976">
    <property type="entry name" value="Pkinase_fungal"/>
</dbReference>
<evidence type="ECO:0000256" key="1">
    <source>
        <dbReference type="SAM" id="MobiDB-lite"/>
    </source>
</evidence>
<evidence type="ECO:0000313" key="3">
    <source>
        <dbReference type="EMBL" id="EAU82816.2"/>
    </source>
</evidence>
<dbReference type="OrthoDB" id="2994997at2759"/>
<dbReference type="Pfam" id="PF17667">
    <property type="entry name" value="Pkinase_fungal"/>
    <property type="match status" value="1"/>
</dbReference>
<accession>A8P5S2</accession>
<gene>
    <name evidence="3" type="ORF">CC1G_11333</name>
</gene>
<evidence type="ECO:0000259" key="2">
    <source>
        <dbReference type="Pfam" id="PF17667"/>
    </source>
</evidence>
<proteinExistence type="predicted"/>